<gene>
    <name evidence="2" type="ORF">ACA1_325290</name>
</gene>
<organism evidence="2 3">
    <name type="scientific">Acanthamoeba castellanii (strain ATCC 30010 / Neff)</name>
    <dbReference type="NCBI Taxonomy" id="1257118"/>
    <lineage>
        <taxon>Eukaryota</taxon>
        <taxon>Amoebozoa</taxon>
        <taxon>Discosea</taxon>
        <taxon>Longamoebia</taxon>
        <taxon>Centramoebida</taxon>
        <taxon>Acanthamoebidae</taxon>
        <taxon>Acanthamoeba</taxon>
    </lineage>
</organism>
<reference evidence="2 3" key="1">
    <citation type="journal article" date="2013" name="Genome Biol.">
        <title>Genome of Acanthamoeba castellanii highlights extensive lateral gene transfer and early evolution of tyrosine kinase signaling.</title>
        <authorList>
            <person name="Clarke M."/>
            <person name="Lohan A.J."/>
            <person name="Liu B."/>
            <person name="Lagkouvardos I."/>
            <person name="Roy S."/>
            <person name="Zafar N."/>
            <person name="Bertelli C."/>
            <person name="Schilde C."/>
            <person name="Kianianmomeni A."/>
            <person name="Burglin T.R."/>
            <person name="Frech C."/>
            <person name="Turcotte B."/>
            <person name="Kopec K.O."/>
            <person name="Synnott J.M."/>
            <person name="Choo C."/>
            <person name="Paponov I."/>
            <person name="Finkler A."/>
            <person name="Soon Heng Tan C."/>
            <person name="Hutchins A.P."/>
            <person name="Weinmeier T."/>
            <person name="Rattei T."/>
            <person name="Chu J.S."/>
            <person name="Gimenez G."/>
            <person name="Irimia M."/>
            <person name="Rigden D.J."/>
            <person name="Fitzpatrick D.A."/>
            <person name="Lorenzo-Morales J."/>
            <person name="Bateman A."/>
            <person name="Chiu C.H."/>
            <person name="Tang P."/>
            <person name="Hegemann P."/>
            <person name="Fromm H."/>
            <person name="Raoult D."/>
            <person name="Greub G."/>
            <person name="Miranda-Saavedra D."/>
            <person name="Chen N."/>
            <person name="Nash P."/>
            <person name="Ginger M.L."/>
            <person name="Horn M."/>
            <person name="Schaap P."/>
            <person name="Caler L."/>
            <person name="Loftus B."/>
        </authorList>
    </citation>
    <scope>NUCLEOTIDE SEQUENCE [LARGE SCALE GENOMIC DNA]</scope>
    <source>
        <strain evidence="2 3">Neff</strain>
    </source>
</reference>
<feature type="compositionally biased region" description="Basic and acidic residues" evidence="1">
    <location>
        <begin position="226"/>
        <end position="242"/>
    </location>
</feature>
<dbReference type="InterPro" id="IPR026187">
    <property type="entry name" value="Aven"/>
</dbReference>
<dbReference type="VEuPathDB" id="AmoebaDB:ACA1_325290"/>
<keyword evidence="3" id="KW-1185">Reference proteome</keyword>
<dbReference type="PANTHER" id="PTHR16524:SF2">
    <property type="entry name" value="CELL DEATH REGULATOR AVEN"/>
    <property type="match status" value="1"/>
</dbReference>
<feature type="region of interest" description="Disordered" evidence="1">
    <location>
        <begin position="192"/>
        <end position="328"/>
    </location>
</feature>
<dbReference type="RefSeq" id="XP_004336925.1">
    <property type="nucleotide sequence ID" value="XM_004336877.1"/>
</dbReference>
<dbReference type="PANTHER" id="PTHR16524">
    <property type="entry name" value="CELL DEATH REGULATOR AVEN"/>
    <property type="match status" value="1"/>
</dbReference>
<dbReference type="GO" id="GO:0010972">
    <property type="term" value="P:negative regulation of G2/M transition of mitotic cell cycle"/>
    <property type="evidence" value="ECO:0007669"/>
    <property type="project" value="TreeGrafter"/>
</dbReference>
<feature type="compositionally biased region" description="Basic residues" evidence="1">
    <location>
        <begin position="1"/>
        <end position="27"/>
    </location>
</feature>
<dbReference type="Proteomes" id="UP000011083">
    <property type="component" value="Unassembled WGS sequence"/>
</dbReference>
<evidence type="ECO:0000313" key="3">
    <source>
        <dbReference type="Proteomes" id="UP000011083"/>
    </source>
</evidence>
<feature type="compositionally biased region" description="Low complexity" evidence="1">
    <location>
        <begin position="295"/>
        <end position="314"/>
    </location>
</feature>
<proteinExistence type="predicted"/>
<accession>L8GPQ2</accession>
<protein>
    <submittedName>
        <fullName evidence="2">Uncharacterized protein</fullName>
    </submittedName>
</protein>
<dbReference type="GeneID" id="14915522"/>
<dbReference type="KEGG" id="acan:ACA1_325290"/>
<dbReference type="AlphaFoldDB" id="L8GPQ2"/>
<name>L8GPQ2_ACACF</name>
<feature type="region of interest" description="Disordered" evidence="1">
    <location>
        <begin position="1"/>
        <end position="53"/>
    </location>
</feature>
<feature type="compositionally biased region" description="Acidic residues" evidence="1">
    <location>
        <begin position="197"/>
        <end position="220"/>
    </location>
</feature>
<evidence type="ECO:0000313" key="2">
    <source>
        <dbReference type="EMBL" id="ELR14912.1"/>
    </source>
</evidence>
<dbReference type="EMBL" id="KB008041">
    <property type="protein sequence ID" value="ELR14912.1"/>
    <property type="molecule type" value="Genomic_DNA"/>
</dbReference>
<sequence length="328" mass="35525">MEAYKKLKARKSKHTHIKPPKKEKKKPATVAKPAQASAAPHERRRPETVIDEEEIQERKIYSRRKVSSNAYRYELEEASAAGGEGGVDAERSRAPSLKELLENAASKDPSSHFRFREEREWNEIAKTAAHTKACHPNPSLPLLLHSCDSEPQLLTPCACGPVAGLDFEKLGRSLATLPLAVRLQLEGDLFGKPVGGEADESCSSDEESESESESEAEEVEPSGSESRARAEKKVPTPDERSPSTEPSRQQPLLPEAVRRPLASAQEAKADINEEDLLEELLGMPSEEVASQATTAPSLSSSSGNDAAAAAQQTSEGGGDLESWLDSVI</sequence>
<evidence type="ECO:0000256" key="1">
    <source>
        <dbReference type="SAM" id="MobiDB-lite"/>
    </source>
</evidence>